<evidence type="ECO:0000256" key="2">
    <source>
        <dbReference type="ARBA" id="ARBA00022475"/>
    </source>
</evidence>
<keyword evidence="14" id="KW-1185">Reference proteome</keyword>
<feature type="transmembrane region" description="Helical" evidence="10">
    <location>
        <begin position="6"/>
        <end position="25"/>
    </location>
</feature>
<evidence type="ECO:0000256" key="1">
    <source>
        <dbReference type="ARBA" id="ARBA00004651"/>
    </source>
</evidence>
<organism evidence="11 13">
    <name type="scientific">Micrococcus lylae</name>
    <dbReference type="NCBI Taxonomy" id="1273"/>
    <lineage>
        <taxon>Bacteria</taxon>
        <taxon>Bacillati</taxon>
        <taxon>Actinomycetota</taxon>
        <taxon>Actinomycetes</taxon>
        <taxon>Micrococcales</taxon>
        <taxon>Micrococcaceae</taxon>
        <taxon>Micrococcus</taxon>
    </lineage>
</organism>
<dbReference type="GO" id="GO:0034220">
    <property type="term" value="P:monoatomic ion transmembrane transport"/>
    <property type="evidence" value="ECO:0007669"/>
    <property type="project" value="UniProtKB-KW"/>
</dbReference>
<keyword evidence="5 10" id="KW-0472">Membrane</keyword>
<keyword evidence="2 10" id="KW-1003">Cell membrane</keyword>
<protein>
    <recommendedName>
        <fullName evidence="10">Fluoride-specific ion channel</fullName>
    </recommendedName>
</protein>
<proteinExistence type="inferred from homology"/>
<reference evidence="11 13" key="1">
    <citation type="submission" date="2017-02" db="EMBL/GenBank/DDBJ databases">
        <authorList>
            <person name="Peterson S.W."/>
        </authorList>
    </citation>
    <scope>NUCLEOTIDE SEQUENCE [LARGE SCALE GENOMIC DNA]</scope>
    <source>
        <strain evidence="11 13">2B3F</strain>
    </source>
</reference>
<evidence type="ECO:0000256" key="4">
    <source>
        <dbReference type="ARBA" id="ARBA00022989"/>
    </source>
</evidence>
<dbReference type="EMBL" id="SPKT01000001">
    <property type="protein sequence ID" value="TFI01464.1"/>
    <property type="molecule type" value="Genomic_DNA"/>
</dbReference>
<evidence type="ECO:0000313" key="11">
    <source>
        <dbReference type="EMBL" id="SJN22853.1"/>
    </source>
</evidence>
<gene>
    <name evidence="12" type="ORF">E4A49_00055</name>
    <name evidence="11" type="ORF">FM125_04340</name>
</gene>
<dbReference type="AlphaFoldDB" id="A0A1R4IU45"/>
<accession>A0A1R4IU45</accession>
<dbReference type="EMBL" id="FUKP01000026">
    <property type="protein sequence ID" value="SJN22853.1"/>
    <property type="molecule type" value="Genomic_DNA"/>
</dbReference>
<name>A0A1R4IU45_9MICC</name>
<feature type="transmembrane region" description="Helical" evidence="10">
    <location>
        <begin position="37"/>
        <end position="56"/>
    </location>
</feature>
<feature type="transmembrane region" description="Helical" evidence="10">
    <location>
        <begin position="105"/>
        <end position="127"/>
    </location>
</feature>
<evidence type="ECO:0000313" key="13">
    <source>
        <dbReference type="Proteomes" id="UP000196230"/>
    </source>
</evidence>
<evidence type="ECO:0000256" key="6">
    <source>
        <dbReference type="ARBA" id="ARBA00023303"/>
    </source>
</evidence>
<comment type="similarity">
    <text evidence="7 10">Belongs to the fluoride channel Fluc/FEX (TC 1.A.43) family.</text>
</comment>
<dbReference type="GO" id="GO:0005886">
    <property type="term" value="C:plasma membrane"/>
    <property type="evidence" value="ECO:0007669"/>
    <property type="project" value="UniProtKB-SubCell"/>
</dbReference>
<dbReference type="Pfam" id="PF02537">
    <property type="entry name" value="CRCB"/>
    <property type="match status" value="1"/>
</dbReference>
<keyword evidence="6" id="KW-0407">Ion channel</keyword>
<keyword evidence="4 10" id="KW-1133">Transmembrane helix</keyword>
<keyword evidence="6" id="KW-0813">Transport</keyword>
<sequence length="131" mass="13246">MTLLDSPALLPATALAGACGAMLRFALDRWLSPRGVLAANVLAALVLGAAVPLLSALPHAPFTLPVAATFALALGTFSTLALQAVDAAADAGTRKAALARAARIWALHLGLGVVAFVVGFWVGAWALEPPL</sequence>
<comment type="catalytic activity">
    <reaction evidence="8">
        <text>fluoride(in) = fluoride(out)</text>
        <dbReference type="Rhea" id="RHEA:76159"/>
        <dbReference type="ChEBI" id="CHEBI:17051"/>
    </reaction>
    <physiologicalReaction direction="left-to-right" evidence="8">
        <dbReference type="Rhea" id="RHEA:76160"/>
    </physiologicalReaction>
</comment>
<reference evidence="12 14" key="2">
    <citation type="submission" date="2019-03" db="EMBL/GenBank/DDBJ databases">
        <title>Reclassification of Micrococcus aloeverae and Micrococcus yunnanensis as later heterotypic synonyms of Micrococcus luteus.</title>
        <authorList>
            <person name="Huang C.-H."/>
        </authorList>
    </citation>
    <scope>NUCLEOTIDE SEQUENCE [LARGE SCALE GENOMIC DNA]</scope>
    <source>
        <strain evidence="12 14">BCRC 12151</strain>
    </source>
</reference>
<feature type="transmembrane region" description="Helical" evidence="10">
    <location>
        <begin position="62"/>
        <end position="85"/>
    </location>
</feature>
<keyword evidence="6" id="KW-0406">Ion transport</keyword>
<keyword evidence="3 10" id="KW-0812">Transmembrane</keyword>
<comment type="function">
    <text evidence="9">Fluoride-specific ion channel. Important for reducing fluoride concentration in the cell, thus reducing its toxicity.</text>
</comment>
<dbReference type="InterPro" id="IPR003691">
    <property type="entry name" value="FluC"/>
</dbReference>
<evidence type="ECO:0000256" key="5">
    <source>
        <dbReference type="ARBA" id="ARBA00023136"/>
    </source>
</evidence>
<evidence type="ECO:0000256" key="9">
    <source>
        <dbReference type="ARBA" id="ARBA00049940"/>
    </source>
</evidence>
<dbReference type="Proteomes" id="UP000196230">
    <property type="component" value="Unassembled WGS sequence"/>
</dbReference>
<evidence type="ECO:0000256" key="7">
    <source>
        <dbReference type="ARBA" id="ARBA00035120"/>
    </source>
</evidence>
<evidence type="ECO:0000256" key="10">
    <source>
        <dbReference type="RuleBase" id="RU004340"/>
    </source>
</evidence>
<evidence type="ECO:0000313" key="14">
    <source>
        <dbReference type="Proteomes" id="UP000297477"/>
    </source>
</evidence>
<dbReference type="RefSeq" id="WP_067189118.1">
    <property type="nucleotide sequence ID" value="NZ_CP126965.1"/>
</dbReference>
<comment type="subcellular location">
    <subcellularLocation>
        <location evidence="1">Cell membrane</location>
        <topology evidence="1">Multi-pass membrane protein</topology>
    </subcellularLocation>
</comment>
<evidence type="ECO:0000313" key="12">
    <source>
        <dbReference type="EMBL" id="TFI01464.1"/>
    </source>
</evidence>
<evidence type="ECO:0000256" key="8">
    <source>
        <dbReference type="ARBA" id="ARBA00035585"/>
    </source>
</evidence>
<dbReference type="Proteomes" id="UP000297477">
    <property type="component" value="Unassembled WGS sequence"/>
</dbReference>
<evidence type="ECO:0000256" key="3">
    <source>
        <dbReference type="ARBA" id="ARBA00022692"/>
    </source>
</evidence>